<dbReference type="EMBL" id="CP028136">
    <property type="protein sequence ID" value="AVR46242.1"/>
    <property type="molecule type" value="Genomic_DNA"/>
</dbReference>
<dbReference type="Proteomes" id="UP000241507">
    <property type="component" value="Chromosome"/>
</dbReference>
<proteinExistence type="predicted"/>
<protein>
    <recommendedName>
        <fullName evidence="3">Histidine kinase</fullName>
    </recommendedName>
</protein>
<evidence type="ECO:0000313" key="1">
    <source>
        <dbReference type="EMBL" id="AVR46242.1"/>
    </source>
</evidence>
<sequence length="84" mass="10166">MLRQQEYILNTEEEFQQIESVKDQLKDLHENGNFFHFSLQTLELIRRFNNLYIEYFEKGNESASNFNQLVIISNNLETHLVREN</sequence>
<dbReference type="OrthoDB" id="1448953at2"/>
<gene>
    <name evidence="1" type="ORF">C7S20_13770</name>
</gene>
<evidence type="ECO:0008006" key="3">
    <source>
        <dbReference type="Google" id="ProtNLM"/>
    </source>
</evidence>
<dbReference type="AlphaFoldDB" id="A0A2R3Z7N1"/>
<dbReference type="KEGG" id="grs:C7S20_13770"/>
<keyword evidence="2" id="KW-1185">Reference proteome</keyword>
<accession>A0A2R3Z7N1</accession>
<organism evidence="1 2">
    <name type="scientific">Christiangramia fulva</name>
    <dbReference type="NCBI Taxonomy" id="2126553"/>
    <lineage>
        <taxon>Bacteria</taxon>
        <taxon>Pseudomonadati</taxon>
        <taxon>Bacteroidota</taxon>
        <taxon>Flavobacteriia</taxon>
        <taxon>Flavobacteriales</taxon>
        <taxon>Flavobacteriaceae</taxon>
        <taxon>Christiangramia</taxon>
    </lineage>
</organism>
<name>A0A2R3Z7N1_9FLAO</name>
<evidence type="ECO:0000313" key="2">
    <source>
        <dbReference type="Proteomes" id="UP000241507"/>
    </source>
</evidence>
<reference evidence="2" key="1">
    <citation type="submission" date="2018-03" db="EMBL/GenBank/DDBJ databases">
        <title>Gramella fulva sp. nov., isolated from a dry surface of tidal flat.</title>
        <authorList>
            <person name="Hwang S.H."/>
            <person name="Hwang W.M."/>
            <person name="Kang K."/>
            <person name="Ahn T.-Y."/>
        </authorList>
    </citation>
    <scope>NUCLEOTIDE SEQUENCE [LARGE SCALE GENOMIC DNA]</scope>
    <source>
        <strain evidence="2">SH35</strain>
    </source>
</reference>
<dbReference type="RefSeq" id="WP_107013016.1">
    <property type="nucleotide sequence ID" value="NZ_CP028136.1"/>
</dbReference>